<dbReference type="InterPro" id="IPR001533">
    <property type="entry name" value="Pterin_deHydtase"/>
</dbReference>
<organism evidence="5 6">
    <name type="scientific">Parasulfuritortus cantonensis</name>
    <dbReference type="NCBI Taxonomy" id="2528202"/>
    <lineage>
        <taxon>Bacteria</taxon>
        <taxon>Pseudomonadati</taxon>
        <taxon>Pseudomonadota</taxon>
        <taxon>Betaproteobacteria</taxon>
        <taxon>Nitrosomonadales</taxon>
        <taxon>Thiobacillaceae</taxon>
        <taxon>Parasulfuritortus</taxon>
    </lineage>
</organism>
<comment type="similarity">
    <text evidence="2">Belongs to the pterin-4-alpha-carbinolamine dehydratase family.</text>
</comment>
<dbReference type="Pfam" id="PF01329">
    <property type="entry name" value="Pterin_4a"/>
    <property type="match status" value="1"/>
</dbReference>
<keyword evidence="4" id="KW-0456">Lyase</keyword>
<accession>A0A4R1B452</accession>
<dbReference type="AlphaFoldDB" id="A0A4R1B452"/>
<dbReference type="Proteomes" id="UP000295443">
    <property type="component" value="Unassembled WGS sequence"/>
</dbReference>
<comment type="catalytic activity">
    <reaction evidence="1">
        <text>(4aS,6R)-4a-hydroxy-L-erythro-5,6,7,8-tetrahydrobiopterin = (6R)-L-erythro-6,7-dihydrobiopterin + H2O</text>
        <dbReference type="Rhea" id="RHEA:11920"/>
        <dbReference type="ChEBI" id="CHEBI:15377"/>
        <dbReference type="ChEBI" id="CHEBI:15642"/>
        <dbReference type="ChEBI" id="CHEBI:43120"/>
        <dbReference type="EC" id="4.2.1.96"/>
    </reaction>
</comment>
<keyword evidence="6" id="KW-1185">Reference proteome</keyword>
<evidence type="ECO:0000313" key="6">
    <source>
        <dbReference type="Proteomes" id="UP000295443"/>
    </source>
</evidence>
<reference evidence="5 6" key="1">
    <citation type="submission" date="2019-03" db="EMBL/GenBank/DDBJ databases">
        <title>Genome sequence of Thiobacillaceae bacterium LSR1, a sulfur-oxidizing bacterium isolated from freshwater sediment.</title>
        <authorList>
            <person name="Li S."/>
        </authorList>
    </citation>
    <scope>NUCLEOTIDE SEQUENCE [LARGE SCALE GENOMIC DNA]</scope>
    <source>
        <strain evidence="5 6">LSR1</strain>
    </source>
</reference>
<protein>
    <recommendedName>
        <fullName evidence="3">4a-hydroxytetrahydrobiopterin dehydratase</fullName>
        <ecNumber evidence="3">4.2.1.96</ecNumber>
    </recommendedName>
</protein>
<dbReference type="GO" id="GO:0008124">
    <property type="term" value="F:4-alpha-hydroxytetrahydrobiopterin dehydratase activity"/>
    <property type="evidence" value="ECO:0007669"/>
    <property type="project" value="UniProtKB-EC"/>
</dbReference>
<evidence type="ECO:0000256" key="4">
    <source>
        <dbReference type="ARBA" id="ARBA00023239"/>
    </source>
</evidence>
<dbReference type="OrthoDB" id="5297462at2"/>
<sequence>MPSAAGTTHRADCSPSCWPTNRPIFRNSTACWPSSPKRRIAMADRTTDWNVQQRPALMTRRYDFASYAETRQFLDDLAALSERAGYYPDLNFGKTHVNVSVAAQSQALGAIEYEFTAEVDTLAARLTH</sequence>
<dbReference type="Gene3D" id="3.30.1360.20">
    <property type="entry name" value="Transcriptional coactivator/pterin dehydratase"/>
    <property type="match status" value="1"/>
</dbReference>
<name>A0A4R1B452_9PROT</name>
<dbReference type="GO" id="GO:0006729">
    <property type="term" value="P:tetrahydrobiopterin biosynthetic process"/>
    <property type="evidence" value="ECO:0007669"/>
    <property type="project" value="InterPro"/>
</dbReference>
<evidence type="ECO:0000256" key="1">
    <source>
        <dbReference type="ARBA" id="ARBA00001554"/>
    </source>
</evidence>
<evidence type="ECO:0000256" key="3">
    <source>
        <dbReference type="ARBA" id="ARBA00013252"/>
    </source>
</evidence>
<gene>
    <name evidence="5" type="ORF">EZJ19_12925</name>
</gene>
<comment type="caution">
    <text evidence="5">The sequence shown here is derived from an EMBL/GenBank/DDBJ whole genome shotgun (WGS) entry which is preliminary data.</text>
</comment>
<dbReference type="InterPro" id="IPR036428">
    <property type="entry name" value="PCD_sf"/>
</dbReference>
<dbReference type="EMBL" id="SJZB01000045">
    <property type="protein sequence ID" value="TCJ12240.1"/>
    <property type="molecule type" value="Genomic_DNA"/>
</dbReference>
<dbReference type="SUPFAM" id="SSF55248">
    <property type="entry name" value="PCD-like"/>
    <property type="match status" value="1"/>
</dbReference>
<dbReference type="EC" id="4.2.1.96" evidence="3"/>
<proteinExistence type="inferred from homology"/>
<evidence type="ECO:0000313" key="5">
    <source>
        <dbReference type="EMBL" id="TCJ12240.1"/>
    </source>
</evidence>
<evidence type="ECO:0000256" key="2">
    <source>
        <dbReference type="ARBA" id="ARBA00006472"/>
    </source>
</evidence>